<dbReference type="EMBL" id="CP019948">
    <property type="protein sequence ID" value="ARN82697.1"/>
    <property type="molecule type" value="Genomic_DNA"/>
</dbReference>
<dbReference type="KEGG" id="mbry:B1812_18170"/>
<evidence type="ECO:0000313" key="1">
    <source>
        <dbReference type="EMBL" id="ARN82697.1"/>
    </source>
</evidence>
<reference evidence="1 2" key="1">
    <citation type="submission" date="2017-02" db="EMBL/GenBank/DDBJ databases">
        <authorList>
            <person name="Peterson S.W."/>
        </authorList>
    </citation>
    <scope>NUCLEOTIDE SEQUENCE [LARGE SCALE GENOMIC DNA]</scope>
    <source>
        <strain evidence="1 2">S285</strain>
    </source>
</reference>
<dbReference type="AlphaFoldDB" id="A0A1W6MYM9"/>
<accession>A0A1W6MYM9</accession>
<proteinExistence type="predicted"/>
<evidence type="ECO:0008006" key="3">
    <source>
        <dbReference type="Google" id="ProtNLM"/>
    </source>
</evidence>
<protein>
    <recommendedName>
        <fullName evidence="3">Ribbon-helix-helix protein CopG domain-containing protein</fullName>
    </recommendedName>
</protein>
<organism evidence="1 2">
    <name type="scientific">Methylocystis bryophila</name>
    <dbReference type="NCBI Taxonomy" id="655015"/>
    <lineage>
        <taxon>Bacteria</taxon>
        <taxon>Pseudomonadati</taxon>
        <taxon>Pseudomonadota</taxon>
        <taxon>Alphaproteobacteria</taxon>
        <taxon>Hyphomicrobiales</taxon>
        <taxon>Methylocystaceae</taxon>
        <taxon>Methylocystis</taxon>
    </lineage>
</organism>
<keyword evidence="2" id="KW-1185">Reference proteome</keyword>
<gene>
    <name evidence="1" type="ORF">B1812_18170</name>
</gene>
<dbReference type="STRING" id="655015.B1812_18170"/>
<sequence>MSGVFLVSGTREKFATQVDGEVLAAIRKIARNEGRQLQAVVEEALKALIEQRTGSRPREHVLAAYKASVPRYAALCEKPAK</sequence>
<evidence type="ECO:0000313" key="2">
    <source>
        <dbReference type="Proteomes" id="UP000193978"/>
    </source>
</evidence>
<dbReference type="Proteomes" id="UP000193978">
    <property type="component" value="Chromosome"/>
</dbReference>
<name>A0A1W6MYM9_9HYPH</name>
<dbReference type="RefSeq" id="WP_085772831.1">
    <property type="nucleotide sequence ID" value="NZ_AP027149.1"/>
</dbReference>